<dbReference type="InterPro" id="IPR033120">
    <property type="entry name" value="HOTDOG_ACOT"/>
</dbReference>
<dbReference type="Gene3D" id="3.10.129.10">
    <property type="entry name" value="Hotdog Thioesterase"/>
    <property type="match status" value="1"/>
</dbReference>
<dbReference type="PROSITE" id="PS51770">
    <property type="entry name" value="HOTDOG_ACOT"/>
    <property type="match status" value="1"/>
</dbReference>
<dbReference type="GO" id="GO:0009062">
    <property type="term" value="P:fatty acid catabolic process"/>
    <property type="evidence" value="ECO:0007669"/>
    <property type="project" value="TreeGrafter"/>
</dbReference>
<dbReference type="CDD" id="cd03442">
    <property type="entry name" value="BFIT_BACH"/>
    <property type="match status" value="1"/>
</dbReference>
<dbReference type="SUPFAM" id="SSF54637">
    <property type="entry name" value="Thioesterase/thiol ester dehydrase-isomerase"/>
    <property type="match status" value="1"/>
</dbReference>
<dbReference type="PANTHER" id="PTHR11049">
    <property type="entry name" value="ACYL COENZYME A THIOESTER HYDROLASE"/>
    <property type="match status" value="1"/>
</dbReference>
<dbReference type="PANTHER" id="PTHR11049:SF24">
    <property type="entry name" value="CYTOSOLIC ACYL COENZYME A THIOESTER HYDROLASE"/>
    <property type="match status" value="1"/>
</dbReference>
<evidence type="ECO:0000313" key="6">
    <source>
        <dbReference type="Proteomes" id="UP000004067"/>
    </source>
</evidence>
<evidence type="ECO:0000256" key="1">
    <source>
        <dbReference type="ARBA" id="ARBA00010458"/>
    </source>
</evidence>
<evidence type="ECO:0000313" key="5">
    <source>
        <dbReference type="EMBL" id="EGK62089.1"/>
    </source>
</evidence>
<comment type="similarity">
    <text evidence="1">Belongs to the acyl coenzyme A hydrolase family.</text>
</comment>
<gene>
    <name evidence="5" type="ORF">HMPREF9081_0338</name>
</gene>
<accession>F5RJA3</accession>
<keyword evidence="2 3" id="KW-0378">Hydrolase</keyword>
<dbReference type="EC" id="3.1.2.20" evidence="5"/>
<keyword evidence="6" id="KW-1185">Reference proteome</keyword>
<dbReference type="Proteomes" id="UP000004067">
    <property type="component" value="Unassembled WGS sequence"/>
</dbReference>
<dbReference type="GO" id="GO:0006637">
    <property type="term" value="P:acyl-CoA metabolic process"/>
    <property type="evidence" value="ECO:0007669"/>
    <property type="project" value="TreeGrafter"/>
</dbReference>
<dbReference type="GO" id="GO:0052816">
    <property type="term" value="F:long-chain fatty acyl-CoA hydrolase activity"/>
    <property type="evidence" value="ECO:0007669"/>
    <property type="project" value="TreeGrafter"/>
</dbReference>
<dbReference type="InterPro" id="IPR006683">
    <property type="entry name" value="Thioestr_dom"/>
</dbReference>
<dbReference type="Pfam" id="PF03061">
    <property type="entry name" value="4HBT"/>
    <property type="match status" value="1"/>
</dbReference>
<dbReference type="AlphaFoldDB" id="F5RJA3"/>
<dbReference type="GO" id="GO:0005829">
    <property type="term" value="C:cytosol"/>
    <property type="evidence" value="ECO:0007669"/>
    <property type="project" value="TreeGrafter"/>
</dbReference>
<proteinExistence type="inferred from homology"/>
<dbReference type="InterPro" id="IPR040170">
    <property type="entry name" value="Cytosol_ACT"/>
</dbReference>
<dbReference type="STRING" id="888060.HMPREF9081_0338"/>
<feature type="domain" description="HotDog ACOT-type" evidence="4">
    <location>
        <begin position="15"/>
        <end position="128"/>
    </location>
</feature>
<protein>
    <submittedName>
        <fullName evidence="5">Acyl-CoA thioester hydrolase</fullName>
        <ecNumber evidence="5">3.1.2.20</ecNumber>
    </submittedName>
</protein>
<dbReference type="InterPro" id="IPR029069">
    <property type="entry name" value="HotDog_dom_sf"/>
</dbReference>
<name>F5RJA3_9FIRM</name>
<organism evidence="5 6">
    <name type="scientific">Centipeda periodontii DSM 2778</name>
    <dbReference type="NCBI Taxonomy" id="888060"/>
    <lineage>
        <taxon>Bacteria</taxon>
        <taxon>Bacillati</taxon>
        <taxon>Bacillota</taxon>
        <taxon>Negativicutes</taxon>
        <taxon>Selenomonadales</taxon>
        <taxon>Selenomonadaceae</taxon>
        <taxon>Centipeda</taxon>
    </lineage>
</organism>
<evidence type="ECO:0000256" key="3">
    <source>
        <dbReference type="PROSITE-ProRule" id="PRU01106"/>
    </source>
</evidence>
<dbReference type="HOGENOM" id="CLU_050164_3_2_9"/>
<sequence>MILTGGYIMKECKMKDSRIVISEVMMPSQANPNGNVHGGEIMKLMDSAAYAAARRYARSNVVTARVDELEFHLPIRIGDLVVVTADIVYVGHSSMEVAVNVIVEDLDDGGDPQLGLSAYFTMVALDRNARPKSVPPLTLDTEEARAAFEEGKRRYEAHKARKRGTVTPTGGCVCDAIAQQTKAANTAHTAKEAKK</sequence>
<evidence type="ECO:0000259" key="4">
    <source>
        <dbReference type="PROSITE" id="PS51770"/>
    </source>
</evidence>
<dbReference type="eggNOG" id="COG1607">
    <property type="taxonomic scope" value="Bacteria"/>
</dbReference>
<dbReference type="EMBL" id="AFHQ01000007">
    <property type="protein sequence ID" value="EGK62089.1"/>
    <property type="molecule type" value="Genomic_DNA"/>
</dbReference>
<evidence type="ECO:0000256" key="2">
    <source>
        <dbReference type="ARBA" id="ARBA00022801"/>
    </source>
</evidence>
<reference evidence="5 6" key="1">
    <citation type="submission" date="2011-04" db="EMBL/GenBank/DDBJ databases">
        <authorList>
            <person name="Muzny D."/>
            <person name="Qin X."/>
            <person name="Deng J."/>
            <person name="Jiang H."/>
            <person name="Liu Y."/>
            <person name="Qu J."/>
            <person name="Song X.-Z."/>
            <person name="Zhang L."/>
            <person name="Thornton R."/>
            <person name="Coyle M."/>
            <person name="Francisco L."/>
            <person name="Jackson L."/>
            <person name="Javaid M."/>
            <person name="Korchina V."/>
            <person name="Kovar C."/>
            <person name="Mata R."/>
            <person name="Mathew T."/>
            <person name="Ngo R."/>
            <person name="Nguyen L."/>
            <person name="Nguyen N."/>
            <person name="Okwuonu G."/>
            <person name="Ongeri F."/>
            <person name="Pham C."/>
            <person name="Simmons D."/>
            <person name="Wilczek-Boney K."/>
            <person name="Hale W."/>
            <person name="Jakkamsetti A."/>
            <person name="Pham P."/>
            <person name="Ruth R."/>
            <person name="San Lucas F."/>
            <person name="Warren J."/>
            <person name="Zhang J."/>
            <person name="Zhao Z."/>
            <person name="Zhou C."/>
            <person name="Zhu D."/>
            <person name="Lee S."/>
            <person name="Bess C."/>
            <person name="Blankenburg K."/>
            <person name="Forbes L."/>
            <person name="Fu Q."/>
            <person name="Gubbala S."/>
            <person name="Hirani K."/>
            <person name="Jayaseelan J.C."/>
            <person name="Lara F."/>
            <person name="Munidasa M."/>
            <person name="Palculict T."/>
            <person name="Patil S."/>
            <person name="Pu L.-L."/>
            <person name="Saada N."/>
            <person name="Tang L."/>
            <person name="Weissenberger G."/>
            <person name="Zhu Y."/>
            <person name="Hemphill L."/>
            <person name="Shang Y."/>
            <person name="Youmans B."/>
            <person name="Ayvaz T."/>
            <person name="Ross M."/>
            <person name="Santibanez J."/>
            <person name="Aqrawi P."/>
            <person name="Gross S."/>
            <person name="Joshi V."/>
            <person name="Fowler G."/>
            <person name="Nazareth L."/>
            <person name="Reid J."/>
            <person name="Worley K."/>
            <person name="Petrosino J."/>
            <person name="Highlander S."/>
            <person name="Gibbs R."/>
        </authorList>
    </citation>
    <scope>NUCLEOTIDE SEQUENCE [LARGE SCALE GENOMIC DNA]</scope>
    <source>
        <strain evidence="5 6">DSM 2778</strain>
    </source>
</reference>
<comment type="caution">
    <text evidence="5">The sequence shown here is derived from an EMBL/GenBank/DDBJ whole genome shotgun (WGS) entry which is preliminary data.</text>
</comment>